<dbReference type="Pfam" id="PF05170">
    <property type="entry name" value="AsmA"/>
    <property type="match status" value="1"/>
</dbReference>
<evidence type="ECO:0000256" key="2">
    <source>
        <dbReference type="SAM" id="Phobius"/>
    </source>
</evidence>
<dbReference type="InterPro" id="IPR007844">
    <property type="entry name" value="AsmA"/>
</dbReference>
<feature type="transmembrane region" description="Helical" evidence="2">
    <location>
        <begin position="12"/>
        <end position="34"/>
    </location>
</feature>
<name>A0A1J5TEA2_9ZZZZ</name>
<protein>
    <submittedName>
        <fullName evidence="4">AsmA family protein</fullName>
    </submittedName>
</protein>
<evidence type="ECO:0000256" key="1">
    <source>
        <dbReference type="SAM" id="MobiDB-lite"/>
    </source>
</evidence>
<dbReference type="PANTHER" id="PTHR30441:SF8">
    <property type="entry name" value="DUF748 DOMAIN-CONTAINING PROTEIN"/>
    <property type="match status" value="1"/>
</dbReference>
<keyword evidence="2" id="KW-1133">Transmembrane helix</keyword>
<keyword evidence="2" id="KW-0472">Membrane</keyword>
<dbReference type="GO" id="GO:0005886">
    <property type="term" value="C:plasma membrane"/>
    <property type="evidence" value="ECO:0007669"/>
    <property type="project" value="TreeGrafter"/>
</dbReference>
<sequence length="1039" mass="115950">MKFSIPKRLKKVFKITFISIGVLLLLMFSLPALFPETVSQKIKQWTNKSINGELNFSKARLSFFNHFPSLTLTLYDFTLKGSKPFEKDTLIASKELALGINLKSVFSKSISISEIYVSNGDINIEVNKNGEANYNVYKSDTTHQIKNAADTGSASLNLDHIQIDKSNLVYDDRSIPILITAKGFNYLGKGDLSKAIFDLTSSVKIDSFDLDYNQSHYIGSKKLKAKLITKINTNSLSFIFEKNDLLLNRLPFNFNGKFEFLKNGYNMDFEMNADKADLYDVLSALPPEYAPWVSKIDAGGKTEITASLKGNYIASENKAPDLNFSMKVRDGYLDYDKAPATLKNLYVDFSTSLPKLNTDSLHVNLDSLYFNMDKSYLATQFHLTGLNTMFIKSKAKGELDLLKLSRGMGLQGLELAGTYRLQFDADGKYQTKIVQSGVRKKDTIVTSIPSFHFNSSLENGMIKYKSLPKAIEKISFVLNANCNDNNYKHASVIIENINANVLTDYVKGFIKIKAGDVLQVDADIKSLFHLSDVQQFYPLDSMRLNGDLFVDVTAKGNFDQKKKIFPVTNAQIDLKNGEVQTKYYPHPIEKINVSATVQSKNGSLKDLAINLLPAAFEFEGQPFQMQMNLKDFSNIKYNITSKGTMDIGKIYKVFAVKGYDVKGLIKTDLSLRGMQSDAASGHYERLFNSGTLQLNDLLLHSDLFPMPFLINKGVFHFDQDKMFFDQFKAKYGNSDFTLNGYLNNVINYATKNNAPLKGNFDLKSNNLIVDELMAYADTSSKNKSTTASTGVVIIPSNLSVTLNADANKVIYNGLELTKVKGQLIIDSSKLVMKQSGFTIINAPVVMDATYKTVSPTKALFDYHINAKNFDIHKAYKEIKLFHDLATSAASVHGIVSLDYQLSGKLDANMHPVYPSLKGGGVLSLGKVSVKGFRLMTAVSKATNRDSLNNPDLKDVNIKTKIENNIITIERTKLRIMGFRPRFEGQVSFDGKLNLTGRVGLPPFGIFGIPFTVTGTQSNPNVRLKRGKDSDKLEETEDKE</sequence>
<dbReference type="AlphaFoldDB" id="A0A1J5TEA2"/>
<accession>A0A1J5TEA2</accession>
<comment type="caution">
    <text evidence="4">The sequence shown here is derived from an EMBL/GenBank/DDBJ whole genome shotgun (WGS) entry which is preliminary data.</text>
</comment>
<dbReference type="InterPro" id="IPR052894">
    <property type="entry name" value="AsmA-related"/>
</dbReference>
<evidence type="ECO:0000313" key="4">
    <source>
        <dbReference type="EMBL" id="OIR12092.1"/>
    </source>
</evidence>
<gene>
    <name evidence="4" type="ORF">GALL_63430</name>
</gene>
<organism evidence="4">
    <name type="scientific">mine drainage metagenome</name>
    <dbReference type="NCBI Taxonomy" id="410659"/>
    <lineage>
        <taxon>unclassified sequences</taxon>
        <taxon>metagenomes</taxon>
        <taxon>ecological metagenomes</taxon>
    </lineage>
</organism>
<reference evidence="4" key="1">
    <citation type="submission" date="2016-10" db="EMBL/GenBank/DDBJ databases">
        <title>Sequence of Gallionella enrichment culture.</title>
        <authorList>
            <person name="Poehlein A."/>
            <person name="Muehling M."/>
            <person name="Daniel R."/>
        </authorList>
    </citation>
    <scope>NUCLEOTIDE SEQUENCE</scope>
</reference>
<proteinExistence type="predicted"/>
<feature type="region of interest" description="Disordered" evidence="1">
    <location>
        <begin position="1019"/>
        <end position="1039"/>
    </location>
</feature>
<dbReference type="EMBL" id="MLJW01000018">
    <property type="protein sequence ID" value="OIR12092.1"/>
    <property type="molecule type" value="Genomic_DNA"/>
</dbReference>
<dbReference type="PANTHER" id="PTHR30441">
    <property type="entry name" value="DUF748 DOMAIN-CONTAINING PROTEIN"/>
    <property type="match status" value="1"/>
</dbReference>
<feature type="domain" description="AsmA" evidence="3">
    <location>
        <begin position="10"/>
        <end position="174"/>
    </location>
</feature>
<evidence type="ECO:0000259" key="3">
    <source>
        <dbReference type="Pfam" id="PF05170"/>
    </source>
</evidence>
<keyword evidence="2" id="KW-0812">Transmembrane</keyword>
<dbReference type="GO" id="GO:0090313">
    <property type="term" value="P:regulation of protein targeting to membrane"/>
    <property type="evidence" value="ECO:0007669"/>
    <property type="project" value="TreeGrafter"/>
</dbReference>